<reference evidence="2" key="1">
    <citation type="submission" date="2007-03" db="EMBL/GenBank/DDBJ databases">
        <title>Complete sequence of chromosome 2 of Burkholderia vietnamiensis G4.</title>
        <authorList>
            <consortium name="US DOE Joint Genome Institute"/>
            <person name="Copeland A."/>
            <person name="Lucas S."/>
            <person name="Lapidus A."/>
            <person name="Barry K."/>
            <person name="Detter J.C."/>
            <person name="Glavina del Rio T."/>
            <person name="Hammon N."/>
            <person name="Israni S."/>
            <person name="Dalin E."/>
            <person name="Tice H."/>
            <person name="Pitluck S."/>
            <person name="Chain P."/>
            <person name="Malfatti S."/>
            <person name="Shin M."/>
            <person name="Vergez L."/>
            <person name="Schmutz J."/>
            <person name="Larimer F."/>
            <person name="Land M."/>
            <person name="Hauser L."/>
            <person name="Kyrpides N."/>
            <person name="Tiedje J."/>
            <person name="Richardson P."/>
        </authorList>
    </citation>
    <scope>NUCLEOTIDE SEQUENCE [LARGE SCALE GENOMIC DNA]</scope>
    <source>
        <strain evidence="2">G4 / LMG 22486</strain>
    </source>
</reference>
<dbReference type="KEGG" id="bvi:Bcep1808_5431"/>
<evidence type="ECO:0000313" key="2">
    <source>
        <dbReference type="Proteomes" id="UP000002287"/>
    </source>
</evidence>
<protein>
    <submittedName>
        <fullName evidence="1">Uncharacterized protein</fullName>
    </submittedName>
</protein>
<gene>
    <name evidence="1" type="ordered locus">Bcep1808_5431</name>
</gene>
<dbReference type="AlphaFoldDB" id="A4JQ22"/>
<dbReference type="Proteomes" id="UP000002287">
    <property type="component" value="Chromosome 2"/>
</dbReference>
<accession>A4JQ22</accession>
<evidence type="ECO:0000313" key="1">
    <source>
        <dbReference type="EMBL" id="ABO58375.1"/>
    </source>
</evidence>
<dbReference type="EMBL" id="CP000615">
    <property type="protein sequence ID" value="ABO58375.1"/>
    <property type="molecule type" value="Genomic_DNA"/>
</dbReference>
<name>A4JQ22_BURVG</name>
<sequence>MRTLSTSSEHEFVEDDNASAKTARVLLMHGVLSAVHCRTARRFEAVVRRRRHMPDDRIWIDFHLLRLIVVEPSAKAKSSMLAKQKCHFRPRHRACRLHGRACPRPHMMHLARAKARQCAYWRGSLHPQLAAVSQQHHHEEAPA</sequence>
<dbReference type="HOGENOM" id="CLU_1802500_0_0_4"/>
<organism evidence="1 2">
    <name type="scientific">Burkholderia vietnamiensis (strain G4 / LMG 22486)</name>
    <name type="common">Burkholderia cepacia (strain R1808)</name>
    <dbReference type="NCBI Taxonomy" id="269482"/>
    <lineage>
        <taxon>Bacteria</taxon>
        <taxon>Pseudomonadati</taxon>
        <taxon>Pseudomonadota</taxon>
        <taxon>Betaproteobacteria</taxon>
        <taxon>Burkholderiales</taxon>
        <taxon>Burkholderiaceae</taxon>
        <taxon>Burkholderia</taxon>
        <taxon>Burkholderia cepacia complex</taxon>
    </lineage>
</organism>
<proteinExistence type="predicted"/>